<dbReference type="AlphaFoldDB" id="W4UMS9"/>
<dbReference type="InterPro" id="IPR029052">
    <property type="entry name" value="Metallo-depent_PP-like"/>
</dbReference>
<protein>
    <submittedName>
        <fullName evidence="3">Phosphodiesterase yfcE</fullName>
    </submittedName>
</protein>
<name>W4UMS9_9BACE</name>
<feature type="domain" description="Calcineurin-like phosphoesterase" evidence="2">
    <location>
        <begin position="2"/>
        <end position="45"/>
    </location>
</feature>
<dbReference type="Gene3D" id="3.60.21.10">
    <property type="match status" value="1"/>
</dbReference>
<accession>W4UMS9</accession>
<dbReference type="InterPro" id="IPR004843">
    <property type="entry name" value="Calcineurin-like_PHP"/>
</dbReference>
<gene>
    <name evidence="3" type="ORF">JCM10512_9</name>
</gene>
<organism evidence="3 4">
    <name type="scientific">Bacteroides reticulotermitis JCM 10512</name>
    <dbReference type="NCBI Taxonomy" id="1445607"/>
    <lineage>
        <taxon>Bacteria</taxon>
        <taxon>Pseudomonadati</taxon>
        <taxon>Bacteroidota</taxon>
        <taxon>Bacteroidia</taxon>
        <taxon>Bacteroidales</taxon>
        <taxon>Bacteroidaceae</taxon>
        <taxon>Bacteroides</taxon>
    </lineage>
</organism>
<keyword evidence="4" id="KW-1185">Reference proteome</keyword>
<dbReference type="STRING" id="1445607.JCM10512_9"/>
<proteinExistence type="predicted"/>
<dbReference type="Proteomes" id="UP000019131">
    <property type="component" value="Unassembled WGS sequence"/>
</dbReference>
<dbReference type="EMBL" id="BAIV01000001">
    <property type="protein sequence ID" value="GAE81849.1"/>
    <property type="molecule type" value="Genomic_DNA"/>
</dbReference>
<comment type="caution">
    <text evidence="3">The sequence shown here is derived from an EMBL/GenBank/DDBJ whole genome shotgun (WGS) entry which is preliminary data.</text>
</comment>
<evidence type="ECO:0000313" key="4">
    <source>
        <dbReference type="Proteomes" id="UP000019131"/>
    </source>
</evidence>
<sequence length="64" mass="7196">MMKYLIVSDIHGSLPALEQVLAFYREQQCGMLCILGDILNYGPRNGIPQGLDPKDRRTSQCDGR</sequence>
<feature type="region of interest" description="Disordered" evidence="1">
    <location>
        <begin position="45"/>
        <end position="64"/>
    </location>
</feature>
<feature type="compositionally biased region" description="Basic and acidic residues" evidence="1">
    <location>
        <begin position="52"/>
        <end position="64"/>
    </location>
</feature>
<evidence type="ECO:0000313" key="3">
    <source>
        <dbReference type="EMBL" id="GAE81849.1"/>
    </source>
</evidence>
<evidence type="ECO:0000256" key="1">
    <source>
        <dbReference type="SAM" id="MobiDB-lite"/>
    </source>
</evidence>
<dbReference type="SUPFAM" id="SSF56300">
    <property type="entry name" value="Metallo-dependent phosphatases"/>
    <property type="match status" value="1"/>
</dbReference>
<reference evidence="3 4" key="1">
    <citation type="journal article" date="2014" name="Genome Announc.">
        <title>Draft Genome Sequence of Bacteroides reticulotermitis Strain JCM 10512T, Isolated from the Gut of a Termite.</title>
        <authorList>
            <person name="Yuki M."/>
            <person name="Oshima K."/>
            <person name="Suda W."/>
            <person name="Sakamoto M."/>
            <person name="Iida T."/>
            <person name="Hattori M."/>
            <person name="Ohkuma M."/>
        </authorList>
    </citation>
    <scope>NUCLEOTIDE SEQUENCE [LARGE SCALE GENOMIC DNA]</scope>
    <source>
        <strain evidence="3 4">JCM 10512</strain>
    </source>
</reference>
<dbReference type="Pfam" id="PF00149">
    <property type="entry name" value="Metallophos"/>
    <property type="match status" value="1"/>
</dbReference>
<evidence type="ECO:0000259" key="2">
    <source>
        <dbReference type="Pfam" id="PF00149"/>
    </source>
</evidence>
<dbReference type="GO" id="GO:0016787">
    <property type="term" value="F:hydrolase activity"/>
    <property type="evidence" value="ECO:0007669"/>
    <property type="project" value="InterPro"/>
</dbReference>